<protein>
    <submittedName>
        <fullName evidence="2">Uncharacterized protein</fullName>
    </submittedName>
</protein>
<reference evidence="2" key="1">
    <citation type="submission" date="2020-10" db="EMBL/GenBank/DDBJ databases">
        <authorList>
            <person name="Gilroy R."/>
        </authorList>
    </citation>
    <scope>NUCLEOTIDE SEQUENCE</scope>
    <source>
        <strain evidence="2">ChiSjej6B24-2974</strain>
    </source>
</reference>
<dbReference type="AlphaFoldDB" id="A0A9D1CVU3"/>
<proteinExistence type="predicted"/>
<sequence length="213" mass="23402">MKKCLSALLALLALALPLGAVAQELEVMVIDGAAAPVEEQQLTAESAIRIPDDCIIDGPWARWYSDKAISQGSGFVYLDTQENGAESLRWDFPVDTHTPLLVKMNFTNMSHEETKLLSRVSCEVIYDDKYIFETTPMQVNPEQTDAEGVTGASASIDGTPLPPLFGTELRFYTNVPKLVRDSDAPLIARVTLDDSTVFTIDVRSVVETYNGEE</sequence>
<accession>A0A9D1CVU3</accession>
<name>A0A9D1CVU3_9FIRM</name>
<comment type="caution">
    <text evidence="2">The sequence shown here is derived from an EMBL/GenBank/DDBJ whole genome shotgun (WGS) entry which is preliminary data.</text>
</comment>
<keyword evidence="1" id="KW-0732">Signal</keyword>
<dbReference type="Proteomes" id="UP000824260">
    <property type="component" value="Unassembled WGS sequence"/>
</dbReference>
<dbReference type="EMBL" id="DVFZ01000008">
    <property type="protein sequence ID" value="HIQ81574.1"/>
    <property type="molecule type" value="Genomic_DNA"/>
</dbReference>
<evidence type="ECO:0000313" key="3">
    <source>
        <dbReference type="Proteomes" id="UP000824260"/>
    </source>
</evidence>
<evidence type="ECO:0000256" key="1">
    <source>
        <dbReference type="SAM" id="SignalP"/>
    </source>
</evidence>
<feature type="chain" id="PRO_5039721117" evidence="1">
    <location>
        <begin position="23"/>
        <end position="213"/>
    </location>
</feature>
<evidence type="ECO:0000313" key="2">
    <source>
        <dbReference type="EMBL" id="HIQ81574.1"/>
    </source>
</evidence>
<organism evidence="2 3">
    <name type="scientific">Candidatus Pullichristensenella stercorigallinarum</name>
    <dbReference type="NCBI Taxonomy" id="2840909"/>
    <lineage>
        <taxon>Bacteria</taxon>
        <taxon>Bacillati</taxon>
        <taxon>Bacillota</taxon>
        <taxon>Clostridia</taxon>
        <taxon>Candidatus Pullichristensenella</taxon>
    </lineage>
</organism>
<feature type="signal peptide" evidence="1">
    <location>
        <begin position="1"/>
        <end position="22"/>
    </location>
</feature>
<reference evidence="2" key="2">
    <citation type="journal article" date="2021" name="PeerJ">
        <title>Extensive microbial diversity within the chicken gut microbiome revealed by metagenomics and culture.</title>
        <authorList>
            <person name="Gilroy R."/>
            <person name="Ravi A."/>
            <person name="Getino M."/>
            <person name="Pursley I."/>
            <person name="Horton D.L."/>
            <person name="Alikhan N.F."/>
            <person name="Baker D."/>
            <person name="Gharbi K."/>
            <person name="Hall N."/>
            <person name="Watson M."/>
            <person name="Adriaenssens E.M."/>
            <person name="Foster-Nyarko E."/>
            <person name="Jarju S."/>
            <person name="Secka A."/>
            <person name="Antonio M."/>
            <person name="Oren A."/>
            <person name="Chaudhuri R.R."/>
            <person name="La Ragione R."/>
            <person name="Hildebrand F."/>
            <person name="Pallen M.J."/>
        </authorList>
    </citation>
    <scope>NUCLEOTIDE SEQUENCE</scope>
    <source>
        <strain evidence="2">ChiSjej6B24-2974</strain>
    </source>
</reference>
<gene>
    <name evidence="2" type="ORF">IAA52_00545</name>
</gene>